<sequence>MRRHAGSLQMEFVARAIAVADKTSAIVETWLDDRSDAVERLASTQARFQRECAALRLQLEKALAAARSAKRNGAEDAKEAVLRCVKGCEALRVGLLRDMRALSAHLTAEEAQLSRKFVTEWRALEDAGNEALRASIDFDKLIAQDATRIDATALLALVEDCTGCAAVGTIADPRALVEAYENECVLMCARRLHNFVAKPPPRGGEELPAVVKAMKLESQPSASPSTGEGSTTPAAPSTPAKRREEAAKTRESVALEFAAHLRGYFGARDDARAVLDDLEDACADFIAVGIAQY</sequence>
<feature type="region of interest" description="Disordered" evidence="1">
    <location>
        <begin position="217"/>
        <end position="249"/>
    </location>
</feature>
<evidence type="ECO:0000313" key="2">
    <source>
        <dbReference type="EMBL" id="CAD8221727.1"/>
    </source>
</evidence>
<evidence type="ECO:0000256" key="1">
    <source>
        <dbReference type="SAM" id="MobiDB-lite"/>
    </source>
</evidence>
<proteinExistence type="predicted"/>
<accession>A0A7R9T1F3</accession>
<dbReference type="EMBL" id="HBDX01002840">
    <property type="protein sequence ID" value="CAD8221727.1"/>
    <property type="molecule type" value="Transcribed_RNA"/>
</dbReference>
<protein>
    <submittedName>
        <fullName evidence="2">Uncharacterized protein</fullName>
    </submittedName>
</protein>
<organism evidence="2">
    <name type="scientific">Ostreococcus sp. 'lucimarinus'</name>
    <dbReference type="NCBI Taxonomy" id="242159"/>
    <lineage>
        <taxon>Eukaryota</taxon>
        <taxon>Viridiplantae</taxon>
        <taxon>Chlorophyta</taxon>
        <taxon>Mamiellophyceae</taxon>
        <taxon>Mamiellales</taxon>
        <taxon>Bathycoccaceae</taxon>
        <taxon>Ostreococcus</taxon>
    </lineage>
</organism>
<dbReference type="AlphaFoldDB" id="A0A7R9T1F3"/>
<name>A0A7R9T1F3_9CHLO</name>
<reference evidence="2" key="1">
    <citation type="submission" date="2021-01" db="EMBL/GenBank/DDBJ databases">
        <authorList>
            <person name="Corre E."/>
            <person name="Pelletier E."/>
            <person name="Niang G."/>
            <person name="Scheremetjew M."/>
            <person name="Finn R."/>
            <person name="Kale V."/>
            <person name="Holt S."/>
            <person name="Cochrane G."/>
            <person name="Meng A."/>
            <person name="Brown T."/>
            <person name="Cohen L."/>
        </authorList>
    </citation>
    <scope>NUCLEOTIDE SEQUENCE</scope>
    <source>
        <strain evidence="2">Clade-A-BCC118000</strain>
    </source>
</reference>
<gene>
    <name evidence="2" type="ORF">OLUC0939_LOCUS2448</name>
</gene>
<feature type="compositionally biased region" description="Polar residues" evidence="1">
    <location>
        <begin position="218"/>
        <end position="235"/>
    </location>
</feature>